<evidence type="ECO:0000313" key="3">
    <source>
        <dbReference type="EMBL" id="GAA0492367.1"/>
    </source>
</evidence>
<protein>
    <submittedName>
        <fullName evidence="3">YdcF family protein</fullName>
    </submittedName>
</protein>
<dbReference type="PANTHER" id="PTHR30336:SF20">
    <property type="entry name" value="DUF218 DOMAIN-CONTAINING PROTEIN"/>
    <property type="match status" value="1"/>
</dbReference>
<keyword evidence="4" id="KW-1185">Reference proteome</keyword>
<keyword evidence="1" id="KW-1133">Transmembrane helix</keyword>
<dbReference type="RefSeq" id="WP_343839975.1">
    <property type="nucleotide sequence ID" value="NZ_BAAADO010000003.1"/>
</dbReference>
<gene>
    <name evidence="3" type="ORF">GCM10008986_18370</name>
</gene>
<proteinExistence type="predicted"/>
<comment type="caution">
    <text evidence="3">The sequence shown here is derived from an EMBL/GenBank/DDBJ whole genome shotgun (WGS) entry which is preliminary data.</text>
</comment>
<sequence length="207" mass="23318">MHKINLKKLIVLIFLLFFLFLCFTGYSIWSFSRKDQTAPADAAIVLGAAAWGEKPSPVLQGRIDHAISLYEQEYVNKIIFTGGQAEGASYAESEVARDYAVPHGIPEKDILIETQSEITEDNLIYAAKIAQENGLESFLIVSDPLHMKRAMLMAEQTGLDANSSPAENSAYETLESKIPFFFRELFFYSGYIVSLPFRHILSRINWP</sequence>
<reference evidence="3 4" key="1">
    <citation type="journal article" date="2019" name="Int. J. Syst. Evol. Microbiol.">
        <title>The Global Catalogue of Microorganisms (GCM) 10K type strain sequencing project: providing services to taxonomists for standard genome sequencing and annotation.</title>
        <authorList>
            <consortium name="The Broad Institute Genomics Platform"/>
            <consortium name="The Broad Institute Genome Sequencing Center for Infectious Disease"/>
            <person name="Wu L."/>
            <person name="Ma J."/>
        </authorList>
    </citation>
    <scope>NUCLEOTIDE SEQUENCE [LARGE SCALE GENOMIC DNA]</scope>
    <source>
        <strain evidence="3 4">JCM 12389</strain>
    </source>
</reference>
<dbReference type="CDD" id="cd06259">
    <property type="entry name" value="YdcF-like"/>
    <property type="match status" value="1"/>
</dbReference>
<dbReference type="InterPro" id="IPR051599">
    <property type="entry name" value="Cell_Envelope_Assoc"/>
</dbReference>
<keyword evidence="1" id="KW-0472">Membrane</keyword>
<dbReference type="Pfam" id="PF02698">
    <property type="entry name" value="DUF218"/>
    <property type="match status" value="1"/>
</dbReference>
<organism evidence="3 4">
    <name type="scientific">Salinibacillus aidingensis</name>
    <dbReference type="NCBI Taxonomy" id="237684"/>
    <lineage>
        <taxon>Bacteria</taxon>
        <taxon>Bacillati</taxon>
        <taxon>Bacillota</taxon>
        <taxon>Bacilli</taxon>
        <taxon>Bacillales</taxon>
        <taxon>Bacillaceae</taxon>
        <taxon>Salinibacillus</taxon>
    </lineage>
</organism>
<dbReference type="InterPro" id="IPR003848">
    <property type="entry name" value="DUF218"/>
</dbReference>
<evidence type="ECO:0000256" key="1">
    <source>
        <dbReference type="SAM" id="Phobius"/>
    </source>
</evidence>
<name>A0ABN1B8K2_9BACI</name>
<feature type="transmembrane region" description="Helical" evidence="1">
    <location>
        <begin position="9"/>
        <end position="29"/>
    </location>
</feature>
<dbReference type="Proteomes" id="UP001500880">
    <property type="component" value="Unassembled WGS sequence"/>
</dbReference>
<dbReference type="InterPro" id="IPR014729">
    <property type="entry name" value="Rossmann-like_a/b/a_fold"/>
</dbReference>
<accession>A0ABN1B8K2</accession>
<evidence type="ECO:0000259" key="2">
    <source>
        <dbReference type="Pfam" id="PF02698"/>
    </source>
</evidence>
<keyword evidence="1" id="KW-0812">Transmembrane</keyword>
<dbReference type="PANTHER" id="PTHR30336">
    <property type="entry name" value="INNER MEMBRANE PROTEIN, PROBABLE PERMEASE"/>
    <property type="match status" value="1"/>
</dbReference>
<evidence type="ECO:0000313" key="4">
    <source>
        <dbReference type="Proteomes" id="UP001500880"/>
    </source>
</evidence>
<dbReference type="Gene3D" id="3.40.50.620">
    <property type="entry name" value="HUPs"/>
    <property type="match status" value="1"/>
</dbReference>
<dbReference type="EMBL" id="BAAADO010000003">
    <property type="protein sequence ID" value="GAA0492367.1"/>
    <property type="molecule type" value="Genomic_DNA"/>
</dbReference>
<feature type="domain" description="DUF218" evidence="2">
    <location>
        <begin position="41"/>
        <end position="166"/>
    </location>
</feature>